<dbReference type="EMBL" id="GL883080">
    <property type="protein sequence ID" value="EGF89732.1"/>
    <property type="molecule type" value="Genomic_DNA"/>
</dbReference>
<organism evidence="2 3">
    <name type="scientific">Asticcacaulis biprosthecium C19</name>
    <dbReference type="NCBI Taxonomy" id="715226"/>
    <lineage>
        <taxon>Bacteria</taxon>
        <taxon>Pseudomonadati</taxon>
        <taxon>Pseudomonadota</taxon>
        <taxon>Alphaproteobacteria</taxon>
        <taxon>Caulobacterales</taxon>
        <taxon>Caulobacteraceae</taxon>
        <taxon>Asticcacaulis</taxon>
    </lineage>
</organism>
<name>F4QSL2_9CAUL</name>
<dbReference type="PANTHER" id="PTHR43737">
    <property type="entry name" value="BLL7424 PROTEIN"/>
    <property type="match status" value="1"/>
</dbReference>
<keyword evidence="3" id="KW-1185">Reference proteome</keyword>
<dbReference type="RefSeq" id="WP_006274927.1">
    <property type="nucleotide sequence ID" value="NZ_GL883080.1"/>
</dbReference>
<dbReference type="Pfam" id="PF08811">
    <property type="entry name" value="DUF1800"/>
    <property type="match status" value="1"/>
</dbReference>
<evidence type="ECO:0008006" key="4">
    <source>
        <dbReference type="Google" id="ProtNLM"/>
    </source>
</evidence>
<feature type="compositionally biased region" description="Low complexity" evidence="1">
    <location>
        <begin position="10"/>
        <end position="22"/>
    </location>
</feature>
<dbReference type="AlphaFoldDB" id="F4QSL2"/>
<evidence type="ECO:0000256" key="1">
    <source>
        <dbReference type="SAM" id="MobiDB-lite"/>
    </source>
</evidence>
<dbReference type="HOGENOM" id="CLU_023627_0_0_5"/>
<reference evidence="3" key="1">
    <citation type="submission" date="2011-03" db="EMBL/GenBank/DDBJ databases">
        <title>Draft genome sequence of Brevundimonas diminuta.</title>
        <authorList>
            <person name="Brown P.J.B."/>
            <person name="Buechlein A."/>
            <person name="Hemmerich C."/>
            <person name="Brun Y.V."/>
        </authorList>
    </citation>
    <scope>NUCLEOTIDE SEQUENCE [LARGE SCALE GENOMIC DNA]</scope>
    <source>
        <strain evidence="3">C19</strain>
    </source>
</reference>
<evidence type="ECO:0000313" key="3">
    <source>
        <dbReference type="Proteomes" id="UP000006512"/>
    </source>
</evidence>
<protein>
    <recommendedName>
        <fullName evidence="4">DUF1800 domain-containing protein</fullName>
    </recommendedName>
</protein>
<dbReference type="InterPro" id="IPR014917">
    <property type="entry name" value="DUF1800"/>
</dbReference>
<evidence type="ECO:0000313" key="2">
    <source>
        <dbReference type="EMBL" id="EGF89732.1"/>
    </source>
</evidence>
<dbReference type="Proteomes" id="UP000006512">
    <property type="component" value="Unassembled WGS sequence"/>
</dbReference>
<accession>F4QSL2</accession>
<feature type="region of interest" description="Disordered" evidence="1">
    <location>
        <begin position="1"/>
        <end position="28"/>
    </location>
</feature>
<dbReference type="PANTHER" id="PTHR43737:SF1">
    <property type="entry name" value="DUF1501 DOMAIN-CONTAINING PROTEIN"/>
    <property type="match status" value="1"/>
</dbReference>
<dbReference type="STRING" id="715226.ABI_41550"/>
<sequence>MADEIPDVITTGEAETAPAPEARSTRRKRDKIFTGLGVTASAALLAACGGSSGGAGGGSAAGSSAAGGNSILNAIGLGGLGGPTGALQAPTENEAARFLSHATFGPTMAEIRQVQSLGYDGWLNQQFIAPRRDTHFGYVTRGGPLNCGTCDRMYVNAFLESLWQQVAEDADSLRQRIAFTLTELFVVSEVNSPLEGNAHALASYLDMLADRCFGNFRQLLEGVALHPAMGHYLSHIRNEKEDATTGRIPDENFAREVMQLFTIGLWELNVDGTRRKSTLGKDIPTYTQKDISGMAKVFTGWSWGGPDDNIHRWYGWPIDEVETVRWDLPMRHYQQFASVSEKRIIRKVVIPANTGAVDTMRIALDTLFNHPNVGPFIGKQLIQRLVTSNPSPEYVSRVAKKFNNNGEGVRGDMRAVIRAILTDMEATSETSMMSDRSGKIREPIIRFGSWLRAFGARSTTGIYPIWNLEDTVWSIGQNPLRAPSVFNWFRPDYAPQGEIADAGLVAPEFQIAHETTVTGWANFAFSTAFYGHGWDENRISASYAEELPLADDPPRLVDRVNLLLTGRQLDRESHTLILEAVESFPLDAENGRYIRCALCVAMTMISPQFQMQR</sequence>
<dbReference type="eggNOG" id="COG5267">
    <property type="taxonomic scope" value="Bacteria"/>
</dbReference>
<proteinExistence type="predicted"/>
<gene>
    <name evidence="2" type="ORF">ABI_41550</name>
</gene>